<accession>A0A9D4GAD9</accession>
<dbReference type="EMBL" id="JAIWYP010000006">
    <property type="protein sequence ID" value="KAH3813571.1"/>
    <property type="molecule type" value="Genomic_DNA"/>
</dbReference>
<evidence type="ECO:0000256" key="1">
    <source>
        <dbReference type="SAM" id="SignalP"/>
    </source>
</evidence>
<evidence type="ECO:0000313" key="2">
    <source>
        <dbReference type="EMBL" id="KAH3813571.1"/>
    </source>
</evidence>
<feature type="signal peptide" evidence="1">
    <location>
        <begin position="1"/>
        <end position="20"/>
    </location>
</feature>
<reference evidence="2" key="2">
    <citation type="submission" date="2020-11" db="EMBL/GenBank/DDBJ databases">
        <authorList>
            <person name="McCartney M.A."/>
            <person name="Auch B."/>
            <person name="Kono T."/>
            <person name="Mallez S."/>
            <person name="Becker A."/>
            <person name="Gohl D.M."/>
            <person name="Silverstein K.A.T."/>
            <person name="Koren S."/>
            <person name="Bechman K.B."/>
            <person name="Herman A."/>
            <person name="Abrahante J.E."/>
            <person name="Garbe J."/>
        </authorList>
    </citation>
    <scope>NUCLEOTIDE SEQUENCE</scope>
    <source>
        <strain evidence="2">Duluth1</strain>
        <tissue evidence="2">Whole animal</tissue>
    </source>
</reference>
<proteinExistence type="predicted"/>
<gene>
    <name evidence="2" type="ORF">DPMN_142032</name>
</gene>
<protein>
    <submittedName>
        <fullName evidence="2">Uncharacterized protein</fullName>
    </submittedName>
</protein>
<evidence type="ECO:0000313" key="3">
    <source>
        <dbReference type="Proteomes" id="UP000828390"/>
    </source>
</evidence>
<reference evidence="2" key="1">
    <citation type="journal article" date="2019" name="bioRxiv">
        <title>The Genome of the Zebra Mussel, Dreissena polymorpha: A Resource for Invasive Species Research.</title>
        <authorList>
            <person name="McCartney M.A."/>
            <person name="Auch B."/>
            <person name="Kono T."/>
            <person name="Mallez S."/>
            <person name="Zhang Y."/>
            <person name="Obille A."/>
            <person name="Becker A."/>
            <person name="Abrahante J.E."/>
            <person name="Garbe J."/>
            <person name="Badalamenti J.P."/>
            <person name="Herman A."/>
            <person name="Mangelson H."/>
            <person name="Liachko I."/>
            <person name="Sullivan S."/>
            <person name="Sone E.D."/>
            <person name="Koren S."/>
            <person name="Silverstein K.A.T."/>
            <person name="Beckman K.B."/>
            <person name="Gohl D.M."/>
        </authorList>
    </citation>
    <scope>NUCLEOTIDE SEQUENCE</scope>
    <source>
        <strain evidence="2">Duluth1</strain>
        <tissue evidence="2">Whole animal</tissue>
    </source>
</reference>
<keyword evidence="1" id="KW-0732">Signal</keyword>
<dbReference type="AlphaFoldDB" id="A0A9D4GAD9"/>
<keyword evidence="3" id="KW-1185">Reference proteome</keyword>
<organism evidence="2 3">
    <name type="scientific">Dreissena polymorpha</name>
    <name type="common">Zebra mussel</name>
    <name type="synonym">Mytilus polymorpha</name>
    <dbReference type="NCBI Taxonomy" id="45954"/>
    <lineage>
        <taxon>Eukaryota</taxon>
        <taxon>Metazoa</taxon>
        <taxon>Spiralia</taxon>
        <taxon>Lophotrochozoa</taxon>
        <taxon>Mollusca</taxon>
        <taxon>Bivalvia</taxon>
        <taxon>Autobranchia</taxon>
        <taxon>Heteroconchia</taxon>
        <taxon>Euheterodonta</taxon>
        <taxon>Imparidentia</taxon>
        <taxon>Neoheterodontei</taxon>
        <taxon>Myida</taxon>
        <taxon>Dreissenoidea</taxon>
        <taxon>Dreissenidae</taxon>
        <taxon>Dreissena</taxon>
    </lineage>
</organism>
<name>A0A9D4GAD9_DREPO</name>
<feature type="chain" id="PRO_5039051659" evidence="1">
    <location>
        <begin position="21"/>
        <end position="52"/>
    </location>
</feature>
<comment type="caution">
    <text evidence="2">The sequence shown here is derived from an EMBL/GenBank/DDBJ whole genome shotgun (WGS) entry which is preliminary data.</text>
</comment>
<sequence length="52" mass="5540">MEVTRVLICVALSLVLLADAGIFFANPQSQRTEGIADLGSAYQPRGYATQPS</sequence>
<dbReference type="Proteomes" id="UP000828390">
    <property type="component" value="Unassembled WGS sequence"/>
</dbReference>